<dbReference type="Proteomes" id="UP001596113">
    <property type="component" value="Unassembled WGS sequence"/>
</dbReference>
<dbReference type="InterPro" id="IPR027056">
    <property type="entry name" value="Gluconate_2DH_su3"/>
</dbReference>
<comment type="caution">
    <text evidence="1">The sequence shown here is derived from an EMBL/GenBank/DDBJ whole genome shotgun (WGS) entry which is preliminary data.</text>
</comment>
<dbReference type="EC" id="1.-.-.-" evidence="1"/>
<evidence type="ECO:0000313" key="1">
    <source>
        <dbReference type="EMBL" id="MFC5406137.1"/>
    </source>
</evidence>
<keyword evidence="1" id="KW-0560">Oxidoreductase</keyword>
<name>A0ABW0I241_9BACL</name>
<organism evidence="1 2">
    <name type="scientific">Cohnella soli</name>
    <dbReference type="NCBI Taxonomy" id="425005"/>
    <lineage>
        <taxon>Bacteria</taxon>
        <taxon>Bacillati</taxon>
        <taxon>Bacillota</taxon>
        <taxon>Bacilli</taxon>
        <taxon>Bacillales</taxon>
        <taxon>Paenibacillaceae</taxon>
        <taxon>Cohnella</taxon>
    </lineage>
</organism>
<accession>A0ABW0I241</accession>
<sequence>MSRKSQYPSFNVMNEKDEWDGHTQLIVSSRLESSVKFQFLTEHEVEMLRSICSLLVDDALPDALEYVISHIDRTLYSSPGEGQRKVGVPAAPEYIRQGLAAFDRSSQLKYSATFAKLSATEQKQLIQDISVGRDHPAEVWNGIPQKDLFNKLMQLTVESYCSYPRVWSDIGYAGPAYPRGYVRTQLGQLDPWEAKAEHEA</sequence>
<dbReference type="Pfam" id="PF13618">
    <property type="entry name" value="Gluconate_2-dh3"/>
    <property type="match status" value="1"/>
</dbReference>
<proteinExistence type="predicted"/>
<protein>
    <submittedName>
        <fullName evidence="1">Gluconate 2-dehydrogenase subunit 3 family protein</fullName>
        <ecNumber evidence="1">1.-.-.-</ecNumber>
    </submittedName>
</protein>
<keyword evidence="2" id="KW-1185">Reference proteome</keyword>
<reference evidence="2" key="1">
    <citation type="journal article" date="2019" name="Int. J. Syst. Evol. Microbiol.">
        <title>The Global Catalogue of Microorganisms (GCM) 10K type strain sequencing project: providing services to taxonomists for standard genome sequencing and annotation.</title>
        <authorList>
            <consortium name="The Broad Institute Genomics Platform"/>
            <consortium name="The Broad Institute Genome Sequencing Center for Infectious Disease"/>
            <person name="Wu L."/>
            <person name="Ma J."/>
        </authorList>
    </citation>
    <scope>NUCLEOTIDE SEQUENCE [LARGE SCALE GENOMIC DNA]</scope>
    <source>
        <strain evidence="2">CGMCC 1.18575</strain>
    </source>
</reference>
<evidence type="ECO:0000313" key="2">
    <source>
        <dbReference type="Proteomes" id="UP001596113"/>
    </source>
</evidence>
<dbReference type="GO" id="GO:0016491">
    <property type="term" value="F:oxidoreductase activity"/>
    <property type="evidence" value="ECO:0007669"/>
    <property type="project" value="UniProtKB-KW"/>
</dbReference>
<dbReference type="EMBL" id="JBHSMI010000052">
    <property type="protein sequence ID" value="MFC5406137.1"/>
    <property type="molecule type" value="Genomic_DNA"/>
</dbReference>
<dbReference type="RefSeq" id="WP_378138054.1">
    <property type="nucleotide sequence ID" value="NZ_JBHSMI010000052.1"/>
</dbReference>
<gene>
    <name evidence="1" type="ORF">ACFPOF_25640</name>
</gene>